<gene>
    <name evidence="1" type="ORF">C5U48_03015</name>
</gene>
<organism evidence="1 2">
    <name type="scientific">Mycolicibacter virginiensis</name>
    <dbReference type="NCBI Taxonomy" id="1795032"/>
    <lineage>
        <taxon>Bacteria</taxon>
        <taxon>Bacillati</taxon>
        <taxon>Actinomycetota</taxon>
        <taxon>Actinomycetes</taxon>
        <taxon>Mycobacteriales</taxon>
        <taxon>Mycobacteriaceae</taxon>
        <taxon>Mycolicibacter</taxon>
    </lineage>
</organism>
<evidence type="ECO:0000313" key="2">
    <source>
        <dbReference type="Proteomes" id="UP000237911"/>
    </source>
</evidence>
<evidence type="ECO:0000313" key="1">
    <source>
        <dbReference type="EMBL" id="PQM53787.1"/>
    </source>
</evidence>
<keyword evidence="2" id="KW-1185">Reference proteome</keyword>
<protein>
    <submittedName>
        <fullName evidence="1">Uncharacterized protein</fullName>
    </submittedName>
</protein>
<sequence length="187" mass="20560">MQNHNYLTYEEFGRKFFEVAVTEERVAAAFAVIAGDEFEMPAMRQGPGGIAKVSAKVRVQEPRVARGLGDLLTFAIHIPLEIDLLIDLRLDKQRFTVAGDIALHATARAAEPLLLIIDVPKPRSSDITVEVSSTSIRGELLRIFAGVDGEIRRFIASYVAAEIDSPQSQRAQIIDVAEQLDSAWTGI</sequence>
<reference evidence="1 2" key="1">
    <citation type="submission" date="2018-02" db="EMBL/GenBank/DDBJ databases">
        <title>Draft genome sequence of Mycobacterium virginiense isolated from mud of a swine farm in Japan.</title>
        <authorList>
            <person name="Ohya K."/>
        </authorList>
    </citation>
    <scope>NUCLEOTIDE SEQUENCE [LARGE SCALE GENOMIC DNA]</scope>
    <source>
        <strain evidence="1 2">GF75</strain>
    </source>
</reference>
<accession>A0A9X7IQT8</accession>
<dbReference type="RefSeq" id="WP_046283694.1">
    <property type="nucleotide sequence ID" value="NZ_CP092430.2"/>
</dbReference>
<proteinExistence type="predicted"/>
<dbReference type="AlphaFoldDB" id="A0A9X7IQT8"/>
<dbReference type="Proteomes" id="UP000237911">
    <property type="component" value="Unassembled WGS sequence"/>
</dbReference>
<name>A0A9X7IQT8_9MYCO</name>
<comment type="caution">
    <text evidence="1">The sequence shown here is derived from an EMBL/GenBank/DDBJ whole genome shotgun (WGS) entry which is preliminary data.</text>
</comment>
<dbReference type="EMBL" id="PUEV01000012">
    <property type="protein sequence ID" value="PQM53787.1"/>
    <property type="molecule type" value="Genomic_DNA"/>
</dbReference>